<dbReference type="eggNOG" id="COG1032">
    <property type="taxonomic scope" value="Bacteria"/>
</dbReference>
<evidence type="ECO:0000259" key="6">
    <source>
        <dbReference type="SMART" id="SM00729"/>
    </source>
</evidence>
<accession>F2NXQ1</accession>
<keyword evidence="3" id="KW-0479">Metal-binding</keyword>
<feature type="domain" description="Elp3/MiaA/NifB-like radical SAM core" evidence="6">
    <location>
        <begin position="370"/>
        <end position="583"/>
    </location>
</feature>
<dbReference type="PANTHER" id="PTHR43409">
    <property type="entry name" value="ANAEROBIC MAGNESIUM-PROTOPORPHYRIN IX MONOMETHYL ESTER CYCLASE-RELATED"/>
    <property type="match status" value="1"/>
</dbReference>
<keyword evidence="5" id="KW-0411">Iron-sulfur</keyword>
<comment type="cofactor">
    <cofactor evidence="1">
        <name>[4Fe-4S] cluster</name>
        <dbReference type="ChEBI" id="CHEBI:49883"/>
    </cofactor>
</comment>
<dbReference type="InterPro" id="IPR006638">
    <property type="entry name" value="Elp3/MiaA/NifB-like_rSAM"/>
</dbReference>
<reference evidence="8" key="2">
    <citation type="submission" date="2011-04" db="EMBL/GenBank/DDBJ databases">
        <title>The complete genome of chromosome of Treponema succinifaciens DSM 2489.</title>
        <authorList>
            <person name="Lucas S."/>
            <person name="Copeland A."/>
            <person name="Lapidus A."/>
            <person name="Bruce D."/>
            <person name="Goodwin L."/>
            <person name="Pitluck S."/>
            <person name="Peters L."/>
            <person name="Kyrpides N."/>
            <person name="Mavromatis K."/>
            <person name="Ivanova N."/>
            <person name="Ovchinnikova G."/>
            <person name="Teshima H."/>
            <person name="Detter J.C."/>
            <person name="Tapia R."/>
            <person name="Han C."/>
            <person name="Land M."/>
            <person name="Hauser L."/>
            <person name="Markowitz V."/>
            <person name="Cheng J.-F."/>
            <person name="Hugenholtz P."/>
            <person name="Woyke T."/>
            <person name="Wu D."/>
            <person name="Gronow S."/>
            <person name="Wellnitz S."/>
            <person name="Brambilla E."/>
            <person name="Klenk H.-P."/>
            <person name="Eisen J.A."/>
        </authorList>
    </citation>
    <scope>NUCLEOTIDE SEQUENCE [LARGE SCALE GENOMIC DNA]</scope>
    <source>
        <strain evidence="8">ATCC 33096 / DSM 2489 / 6091</strain>
    </source>
</reference>
<keyword evidence="2" id="KW-0949">S-adenosyl-L-methionine</keyword>
<dbReference type="KEGG" id="tsu:Tresu_2395"/>
<dbReference type="GO" id="GO:0003824">
    <property type="term" value="F:catalytic activity"/>
    <property type="evidence" value="ECO:0007669"/>
    <property type="project" value="InterPro"/>
</dbReference>
<proteinExistence type="predicted"/>
<dbReference type="SUPFAM" id="SSF102114">
    <property type="entry name" value="Radical SAM enzymes"/>
    <property type="match status" value="1"/>
</dbReference>
<dbReference type="Proteomes" id="UP000006852">
    <property type="component" value="Chromosome"/>
</dbReference>
<organism evidence="7 8">
    <name type="scientific">Treponema succinifaciens (strain ATCC 33096 / DSM 2489 / 6091)</name>
    <dbReference type="NCBI Taxonomy" id="869209"/>
    <lineage>
        <taxon>Bacteria</taxon>
        <taxon>Pseudomonadati</taxon>
        <taxon>Spirochaetota</taxon>
        <taxon>Spirochaetia</taxon>
        <taxon>Spirochaetales</taxon>
        <taxon>Treponemataceae</taxon>
        <taxon>Treponema</taxon>
    </lineage>
</organism>
<dbReference type="GeneID" id="302999511"/>
<dbReference type="STRING" id="869209.Tresu_2395"/>
<dbReference type="SFLD" id="SFLDS00029">
    <property type="entry name" value="Radical_SAM"/>
    <property type="match status" value="1"/>
</dbReference>
<evidence type="ECO:0000256" key="3">
    <source>
        <dbReference type="ARBA" id="ARBA00022723"/>
    </source>
</evidence>
<dbReference type="GO" id="GO:0046872">
    <property type="term" value="F:metal ion binding"/>
    <property type="evidence" value="ECO:0007669"/>
    <property type="project" value="UniProtKB-KW"/>
</dbReference>
<dbReference type="EMBL" id="CP002631">
    <property type="protein sequence ID" value="AEB15257.1"/>
    <property type="molecule type" value="Genomic_DNA"/>
</dbReference>
<evidence type="ECO:0000313" key="7">
    <source>
        <dbReference type="EMBL" id="AEB15257.1"/>
    </source>
</evidence>
<dbReference type="GO" id="GO:0051536">
    <property type="term" value="F:iron-sulfur cluster binding"/>
    <property type="evidence" value="ECO:0007669"/>
    <property type="project" value="UniProtKB-KW"/>
</dbReference>
<evidence type="ECO:0000313" key="8">
    <source>
        <dbReference type="Proteomes" id="UP000006852"/>
    </source>
</evidence>
<dbReference type="RefSeq" id="WP_013702508.1">
    <property type="nucleotide sequence ID" value="NC_015385.1"/>
</dbReference>
<keyword evidence="4" id="KW-0408">Iron</keyword>
<evidence type="ECO:0000256" key="5">
    <source>
        <dbReference type="ARBA" id="ARBA00023014"/>
    </source>
</evidence>
<keyword evidence="8" id="KW-1185">Reference proteome</keyword>
<gene>
    <name evidence="7" type="ordered locus">Tresu_2395</name>
</gene>
<dbReference type="InterPro" id="IPR007197">
    <property type="entry name" value="rSAM"/>
</dbReference>
<dbReference type="HOGENOM" id="CLU_018720_0_0_12"/>
<evidence type="ECO:0000256" key="2">
    <source>
        <dbReference type="ARBA" id="ARBA00022691"/>
    </source>
</evidence>
<evidence type="ECO:0000256" key="4">
    <source>
        <dbReference type="ARBA" id="ARBA00023004"/>
    </source>
</evidence>
<dbReference type="InterPro" id="IPR051198">
    <property type="entry name" value="BchE-like"/>
</dbReference>
<evidence type="ECO:0000256" key="1">
    <source>
        <dbReference type="ARBA" id="ARBA00001966"/>
    </source>
</evidence>
<dbReference type="AlphaFoldDB" id="F2NXQ1"/>
<dbReference type="SFLD" id="SFLDG01082">
    <property type="entry name" value="B12-binding_domain_containing"/>
    <property type="match status" value="1"/>
</dbReference>
<dbReference type="OrthoDB" id="9801424at2"/>
<dbReference type="InterPro" id="IPR058240">
    <property type="entry name" value="rSAM_sf"/>
</dbReference>
<sequence length="741" mass="85051">MNVIVIQPPLVQLNSPYPSGAYLKSFFNKNGHNAVWHDLSVQLVHSIFSKNGLKKLFELSKENAMKIASTAEKNGEFATAKNLRRYIFQSDLWIEWIEFIMSTLCGKQNPSAHELCHRFILSPYTPRGNRMENYIENLDREPTINDTRNIASLALEDLADYISVAFDKSFSLVRYAESIAVNETSLSQIEEKLNSPILTTFYTEVLEAAFSKTSITENKKTLVCISVPFAGTFTSALFTAKYLRKKYGEKIFICFGGGFINTELREFNDSSFFKYADAISYDRGYGSYKNFFDVFPDGKISEEKHIYKMRLFTKEKVIEPLLSSLKYEKFENEQTSLIVPDYSETDFSIYPRVADDENPMQRLWSDGAWMKAYLAHGCYWHKCAFCDVSLDYVASYRLVQIENLFHGLKSQSEKNGIHGIHFVDEAMPPAAMLKFSKLNLKHSASFSFWGNVRFEKIYSRDIAEFLSSGGLIGVSGGIEIATGTGLDSISKGTDLDSIVSACCAFKEAGILIHAYMIYGYFGETEQDTINSMETLRQLYAAGLLDSCFWHKFVLTRHSRIYSEWKEGLHKNLNPFAPKNSGVFAKNGLHFKDEEKSAKFGNGLYAALQSWMHRENLNVPVEKWFEFKVPRPNVPKDLISKSIEKYEERRNKEWNFPLNVKKLFWLAGNAIFCENKFLWNYMHEDFKIPVNISSQEKEEFFHALYCLSPKSFDSSFMENLIQKNPKVKKILRALRGKGLVML</sequence>
<dbReference type="SMART" id="SM00729">
    <property type="entry name" value="Elp3"/>
    <property type="match status" value="1"/>
</dbReference>
<name>F2NXQ1_TRES6</name>
<protein>
    <submittedName>
        <fullName evidence="7">Radical SAM domain protein</fullName>
    </submittedName>
</protein>
<reference evidence="7 8" key="1">
    <citation type="journal article" date="2011" name="Stand. Genomic Sci.">
        <title>Complete genome sequence of Treponema succinifaciens type strain (6091).</title>
        <authorList>
            <person name="Han C."/>
            <person name="Gronow S."/>
            <person name="Teshima H."/>
            <person name="Lapidus A."/>
            <person name="Nolan M."/>
            <person name="Lucas S."/>
            <person name="Hammon N."/>
            <person name="Deshpande S."/>
            <person name="Cheng J.F."/>
            <person name="Zeytun A."/>
            <person name="Tapia R."/>
            <person name="Goodwin L."/>
            <person name="Pitluck S."/>
            <person name="Liolios K."/>
            <person name="Pagani I."/>
            <person name="Ivanova N."/>
            <person name="Mavromatis K."/>
            <person name="Mikhailova N."/>
            <person name="Huntemann M."/>
            <person name="Pati A."/>
            <person name="Chen A."/>
            <person name="Palaniappan K."/>
            <person name="Land M."/>
            <person name="Hauser L."/>
            <person name="Brambilla E.M."/>
            <person name="Rohde M."/>
            <person name="Goker M."/>
            <person name="Woyke T."/>
            <person name="Bristow J."/>
            <person name="Eisen J.A."/>
            <person name="Markowitz V."/>
            <person name="Hugenholtz P."/>
            <person name="Kyrpides N.C."/>
            <person name="Klenk H.P."/>
            <person name="Detter J.C."/>
        </authorList>
    </citation>
    <scope>NUCLEOTIDE SEQUENCE [LARGE SCALE GENOMIC DNA]</scope>
    <source>
        <strain evidence="8">ATCC 33096 / DSM 2489 / 6091</strain>
    </source>
</reference>